<keyword evidence="4 15" id="KW-0436">Ligase</keyword>
<evidence type="ECO:0000256" key="15">
    <source>
        <dbReference type="HAMAP-Rule" id="MF_01588"/>
    </source>
</evidence>
<comment type="function">
    <text evidence="1 15">DNA ligase that catalyzes the formation of phosphodiester linkages between 5'-phosphoryl and 3'-hydroxyl groups in double-stranded DNA using NAD as a coenzyme and as the energy source for the reaction. It is essential for DNA replication and repair of damaged DNA.</text>
</comment>
<keyword evidence="10 15" id="KW-0520">NAD</keyword>
<dbReference type="CDD" id="cd17748">
    <property type="entry name" value="BRCT_DNA_ligase_like"/>
    <property type="match status" value="1"/>
</dbReference>
<name>A0A845ATT2_9SPHN</name>
<dbReference type="InterPro" id="IPR010994">
    <property type="entry name" value="RuvA_2-like"/>
</dbReference>
<accession>A0A845ATT2</accession>
<dbReference type="Pfam" id="PF01653">
    <property type="entry name" value="DNA_ligase_aden"/>
    <property type="match status" value="1"/>
</dbReference>
<dbReference type="Proteomes" id="UP000446786">
    <property type="component" value="Unassembled WGS sequence"/>
</dbReference>
<evidence type="ECO:0000313" key="19">
    <source>
        <dbReference type="Proteomes" id="UP000446786"/>
    </source>
</evidence>
<reference evidence="18 19" key="1">
    <citation type="submission" date="2019-12" db="EMBL/GenBank/DDBJ databases">
        <title>Genomic-based taxomic classification of the family Erythrobacteraceae.</title>
        <authorList>
            <person name="Xu L."/>
        </authorList>
    </citation>
    <scope>NUCLEOTIDE SEQUENCE [LARGE SCALE GENOMIC DNA]</scope>
    <source>
        <strain evidence="18 19">JCM 16677</strain>
    </source>
</reference>
<dbReference type="PANTHER" id="PTHR23389">
    <property type="entry name" value="CHROMOSOME TRANSMISSION FIDELITY FACTOR 18"/>
    <property type="match status" value="1"/>
</dbReference>
<dbReference type="GO" id="GO:0006281">
    <property type="term" value="P:DNA repair"/>
    <property type="evidence" value="ECO:0007669"/>
    <property type="project" value="UniProtKB-KW"/>
</dbReference>
<comment type="caution">
    <text evidence="15">Lacks conserved residue(s) required for the propagation of feature annotation.</text>
</comment>
<dbReference type="Gene3D" id="2.40.50.140">
    <property type="entry name" value="Nucleic acid-binding proteins"/>
    <property type="match status" value="1"/>
</dbReference>
<dbReference type="Gene3D" id="3.30.470.30">
    <property type="entry name" value="DNA ligase/mRNA capping enzyme"/>
    <property type="match status" value="1"/>
</dbReference>
<dbReference type="GO" id="GO:0003911">
    <property type="term" value="F:DNA ligase (NAD+) activity"/>
    <property type="evidence" value="ECO:0007669"/>
    <property type="project" value="UniProtKB-UniRule"/>
</dbReference>
<evidence type="ECO:0000256" key="6">
    <source>
        <dbReference type="ARBA" id="ARBA00022723"/>
    </source>
</evidence>
<comment type="cofactor">
    <cofactor evidence="15">
        <name>Mg(2+)</name>
        <dbReference type="ChEBI" id="CHEBI:18420"/>
    </cofactor>
    <cofactor evidence="15">
        <name>Mn(2+)</name>
        <dbReference type="ChEBI" id="CHEBI:29035"/>
    </cofactor>
</comment>
<dbReference type="PROSITE" id="PS01055">
    <property type="entry name" value="DNA_LIGASE_N1"/>
    <property type="match status" value="1"/>
</dbReference>
<dbReference type="PIRSF" id="PIRSF001604">
    <property type="entry name" value="LigA"/>
    <property type="match status" value="1"/>
</dbReference>
<dbReference type="EC" id="6.5.1.2" evidence="2 15"/>
<dbReference type="FunFam" id="2.40.50.140:FF:000012">
    <property type="entry name" value="DNA ligase"/>
    <property type="match status" value="1"/>
</dbReference>
<evidence type="ECO:0000256" key="2">
    <source>
        <dbReference type="ARBA" id="ARBA00012722"/>
    </source>
</evidence>
<feature type="binding site" evidence="15">
    <location>
        <position position="124"/>
    </location>
    <ligand>
        <name>NAD(+)</name>
        <dbReference type="ChEBI" id="CHEBI:57540"/>
    </ligand>
</feature>
<dbReference type="Gene3D" id="3.40.50.10190">
    <property type="entry name" value="BRCT domain"/>
    <property type="match status" value="1"/>
</dbReference>
<dbReference type="FunFam" id="1.10.150.20:FF:000007">
    <property type="entry name" value="DNA ligase"/>
    <property type="match status" value="1"/>
</dbReference>
<dbReference type="GO" id="GO:0005829">
    <property type="term" value="C:cytosol"/>
    <property type="evidence" value="ECO:0007669"/>
    <property type="project" value="TreeGrafter"/>
</dbReference>
<dbReference type="Gene3D" id="6.20.10.30">
    <property type="match status" value="1"/>
</dbReference>
<evidence type="ECO:0000256" key="14">
    <source>
        <dbReference type="ARBA" id="ARBA00060881"/>
    </source>
</evidence>
<feature type="binding site" evidence="15">
    <location>
        <begin position="90"/>
        <end position="91"/>
    </location>
    <ligand>
        <name>NAD(+)</name>
        <dbReference type="ChEBI" id="CHEBI:57540"/>
    </ligand>
</feature>
<evidence type="ECO:0000256" key="16">
    <source>
        <dbReference type="RuleBase" id="RU000618"/>
    </source>
</evidence>
<dbReference type="FunFam" id="3.30.470.30:FF:000001">
    <property type="entry name" value="DNA ligase"/>
    <property type="match status" value="1"/>
</dbReference>
<dbReference type="SUPFAM" id="SSF47781">
    <property type="entry name" value="RuvA domain 2-like"/>
    <property type="match status" value="1"/>
</dbReference>
<keyword evidence="5 15" id="KW-0235">DNA replication</keyword>
<feature type="binding site" evidence="15">
    <location>
        <position position="315"/>
    </location>
    <ligand>
        <name>NAD(+)</name>
        <dbReference type="ChEBI" id="CHEBI:57540"/>
    </ligand>
</feature>
<dbReference type="SUPFAM" id="SSF56091">
    <property type="entry name" value="DNA ligase/mRNA capping enzyme, catalytic domain"/>
    <property type="match status" value="1"/>
</dbReference>
<dbReference type="InterPro" id="IPR018239">
    <property type="entry name" value="DNA_ligase_AS"/>
</dbReference>
<keyword evidence="7 15" id="KW-0227">DNA damage</keyword>
<keyword evidence="11 15" id="KW-0234">DNA repair</keyword>
<feature type="binding site" evidence="15">
    <location>
        <position position="339"/>
    </location>
    <ligand>
        <name>NAD(+)</name>
        <dbReference type="ChEBI" id="CHEBI:57540"/>
    </ligand>
</feature>
<dbReference type="InterPro" id="IPR004149">
    <property type="entry name" value="Znf_DNAligase_C4"/>
</dbReference>
<dbReference type="InterPro" id="IPR004150">
    <property type="entry name" value="NAD_DNA_ligase_OB"/>
</dbReference>
<proteinExistence type="inferred from homology"/>
<dbReference type="Gene3D" id="1.10.287.610">
    <property type="entry name" value="Helix hairpin bin"/>
    <property type="match status" value="1"/>
</dbReference>
<dbReference type="SUPFAM" id="SSF50249">
    <property type="entry name" value="Nucleic acid-binding proteins"/>
    <property type="match status" value="1"/>
</dbReference>
<keyword evidence="19" id="KW-1185">Reference proteome</keyword>
<dbReference type="PROSITE" id="PS50172">
    <property type="entry name" value="BRCT"/>
    <property type="match status" value="1"/>
</dbReference>
<comment type="caution">
    <text evidence="18">The sequence shown here is derived from an EMBL/GenBank/DDBJ whole genome shotgun (WGS) entry which is preliminary data.</text>
</comment>
<dbReference type="PROSITE" id="PS01056">
    <property type="entry name" value="DNA_LIGASE_N2"/>
    <property type="match status" value="1"/>
</dbReference>
<feature type="active site" description="N6-AMP-lysine intermediate" evidence="15">
    <location>
        <position position="126"/>
    </location>
</feature>
<evidence type="ECO:0000256" key="4">
    <source>
        <dbReference type="ARBA" id="ARBA00022598"/>
    </source>
</evidence>
<dbReference type="NCBIfam" id="NF005932">
    <property type="entry name" value="PRK07956.1"/>
    <property type="match status" value="1"/>
</dbReference>
<dbReference type="Pfam" id="PF00533">
    <property type="entry name" value="BRCT"/>
    <property type="match status" value="1"/>
</dbReference>
<evidence type="ECO:0000256" key="5">
    <source>
        <dbReference type="ARBA" id="ARBA00022705"/>
    </source>
</evidence>
<dbReference type="Pfam" id="PF03119">
    <property type="entry name" value="DNA_ligase_ZBD"/>
    <property type="match status" value="1"/>
</dbReference>
<evidence type="ECO:0000313" key="18">
    <source>
        <dbReference type="EMBL" id="MXP32563.1"/>
    </source>
</evidence>
<evidence type="ECO:0000256" key="7">
    <source>
        <dbReference type="ARBA" id="ARBA00022763"/>
    </source>
</evidence>
<keyword evidence="9 15" id="KW-0460">Magnesium</keyword>
<dbReference type="Pfam" id="PF12826">
    <property type="entry name" value="HHH_2"/>
    <property type="match status" value="1"/>
</dbReference>
<evidence type="ECO:0000256" key="13">
    <source>
        <dbReference type="ARBA" id="ARBA00034005"/>
    </source>
</evidence>
<dbReference type="InterPro" id="IPR001357">
    <property type="entry name" value="BRCT_dom"/>
</dbReference>
<keyword evidence="12 15" id="KW-0464">Manganese</keyword>
<dbReference type="AlphaFoldDB" id="A0A845ATT2"/>
<feature type="binding site" evidence="15">
    <location>
        <position position="455"/>
    </location>
    <ligand>
        <name>Zn(2+)</name>
        <dbReference type="ChEBI" id="CHEBI:29105"/>
    </ligand>
</feature>
<dbReference type="InterPro" id="IPR013840">
    <property type="entry name" value="DNAligase_N"/>
</dbReference>
<dbReference type="RefSeq" id="WP_160779894.1">
    <property type="nucleotide sequence ID" value="NZ_BAAAZF010000001.1"/>
</dbReference>
<dbReference type="Pfam" id="PF03120">
    <property type="entry name" value="OB_DNA_ligase"/>
    <property type="match status" value="1"/>
</dbReference>
<dbReference type="NCBIfam" id="TIGR00575">
    <property type="entry name" value="dnlj"/>
    <property type="match status" value="1"/>
</dbReference>
<feature type="domain" description="BRCT" evidence="17">
    <location>
        <begin position="624"/>
        <end position="704"/>
    </location>
</feature>
<organism evidence="18 19">
    <name type="scientific">Parerythrobacter jejuensis</name>
    <dbReference type="NCBI Taxonomy" id="795812"/>
    <lineage>
        <taxon>Bacteria</taxon>
        <taxon>Pseudomonadati</taxon>
        <taxon>Pseudomonadota</taxon>
        <taxon>Alphaproteobacteria</taxon>
        <taxon>Sphingomonadales</taxon>
        <taxon>Erythrobacteraceae</taxon>
        <taxon>Parerythrobacter</taxon>
    </lineage>
</organism>
<dbReference type="EMBL" id="WTYE01000001">
    <property type="protein sequence ID" value="MXP32563.1"/>
    <property type="molecule type" value="Genomic_DNA"/>
</dbReference>
<dbReference type="SMART" id="SM00292">
    <property type="entry name" value="BRCT"/>
    <property type="match status" value="1"/>
</dbReference>
<evidence type="ECO:0000256" key="9">
    <source>
        <dbReference type="ARBA" id="ARBA00022842"/>
    </source>
</evidence>
<evidence type="ECO:0000256" key="10">
    <source>
        <dbReference type="ARBA" id="ARBA00023027"/>
    </source>
</evidence>
<feature type="binding site" evidence="15">
    <location>
        <position position="434"/>
    </location>
    <ligand>
        <name>Zn(2+)</name>
        <dbReference type="ChEBI" id="CHEBI:29105"/>
    </ligand>
</feature>
<sequence length="704" mass="76647">MSDANHLSEAEAANELMRLARQIAKHDKLYHAQDDPEITDQEYDALVRRNAELEAAFPDLVRADSPSKKVGHAIAASPLSKVTHEVRMMSLDNAFADEEVAEFVARVRRFLALDDATPIAFTAEDKIDGLSCSLRYEGGKLVRAATRGDGQVGEDVTPNVAHIADIPQQLAGDVPDVFEIRGEVYMATADFHALNARLMDEACSAAEAKGEALDPAKVRQFANPRNAAAGSLRQKDASVTAKRPLKFWAHGWGAVEGELPAATQVEMVERIAAWGVPVSPLFRRCETLEQMLAHYEEIGRLRPELPYEIDGVVYKVDRLDWQARLGFVAKAPRWAIARKFPAEQAETTLESIDIQVGRTGKLTPVGRLAPVLVGGVTVTNVTLHNRDEIARLGVRPGDRVVVQRAGDVIPQVVRNLTPDADRAPFAFPERCPECDSEAVNEEGEVDVRCTGGLICPAQRTERLKHFVSRGALDIDGLGEKTIDQFFALGWLESPADIFRLKHRREDILALEGWKDKSVDNLLASVENRRAPDAARLLFGLGIRHVGAVTARDLLKYFHELPAIREAAEKARSGDEDATSELTSIDGIGTAVVEALGDFFHEDHNCAVWDDLLSEVAPPRYEVETLDSPVAGKTVVFTGKLETMSRDEAKAQAERLGAKASGSVSAKTDLLVAGPGAGSKLKKAAELGIETIDEAGWAEIVKAAG</sequence>
<dbReference type="SMART" id="SM00532">
    <property type="entry name" value="LIGANc"/>
    <property type="match status" value="1"/>
</dbReference>
<protein>
    <recommendedName>
        <fullName evidence="3 15">DNA ligase</fullName>
        <ecNumber evidence="2 15">6.5.1.2</ecNumber>
    </recommendedName>
    <alternativeName>
        <fullName evidence="15">Polydeoxyribonucleotide synthase [NAD(+)]</fullName>
    </alternativeName>
</protein>
<dbReference type="Gene3D" id="1.10.150.20">
    <property type="entry name" value="5' to 3' exonuclease, C-terminal subdomain"/>
    <property type="match status" value="2"/>
</dbReference>
<evidence type="ECO:0000256" key="3">
    <source>
        <dbReference type="ARBA" id="ARBA00013308"/>
    </source>
</evidence>
<feature type="binding site" evidence="15">
    <location>
        <position position="147"/>
    </location>
    <ligand>
        <name>NAD(+)</name>
        <dbReference type="ChEBI" id="CHEBI:57540"/>
    </ligand>
</feature>
<dbReference type="HAMAP" id="MF_01588">
    <property type="entry name" value="DNA_ligase_A"/>
    <property type="match status" value="1"/>
</dbReference>
<keyword evidence="6 15" id="KW-0479">Metal-binding</keyword>
<comment type="similarity">
    <text evidence="14 15">Belongs to the NAD-dependent DNA ligase family. LigA subfamily.</text>
</comment>
<dbReference type="PANTHER" id="PTHR23389:SF9">
    <property type="entry name" value="DNA LIGASE"/>
    <property type="match status" value="1"/>
</dbReference>
<dbReference type="InterPro" id="IPR001679">
    <property type="entry name" value="DNA_ligase"/>
</dbReference>
<dbReference type="CDD" id="cd00114">
    <property type="entry name" value="LIGANc"/>
    <property type="match status" value="1"/>
</dbReference>
<dbReference type="InterPro" id="IPR013839">
    <property type="entry name" value="DNAligase_adenylation"/>
</dbReference>
<feature type="binding site" evidence="15">
    <location>
        <position position="183"/>
    </location>
    <ligand>
        <name>NAD(+)</name>
        <dbReference type="ChEBI" id="CHEBI:57540"/>
    </ligand>
</feature>
<evidence type="ECO:0000259" key="17">
    <source>
        <dbReference type="PROSITE" id="PS50172"/>
    </source>
</evidence>
<dbReference type="OrthoDB" id="9759736at2"/>
<evidence type="ECO:0000256" key="11">
    <source>
        <dbReference type="ARBA" id="ARBA00023204"/>
    </source>
</evidence>
<feature type="binding site" evidence="15">
    <location>
        <position position="431"/>
    </location>
    <ligand>
        <name>Zn(2+)</name>
        <dbReference type="ChEBI" id="CHEBI:29105"/>
    </ligand>
</feature>
<gene>
    <name evidence="15 18" type="primary">ligA</name>
    <name evidence="18" type="ORF">GRI94_12100</name>
</gene>
<feature type="binding site" evidence="15">
    <location>
        <begin position="40"/>
        <end position="44"/>
    </location>
    <ligand>
        <name>NAD(+)</name>
        <dbReference type="ChEBI" id="CHEBI:57540"/>
    </ligand>
</feature>
<dbReference type="InterPro" id="IPR041663">
    <property type="entry name" value="DisA/LigA_HHH"/>
</dbReference>
<evidence type="ECO:0000256" key="8">
    <source>
        <dbReference type="ARBA" id="ARBA00022833"/>
    </source>
</evidence>
<dbReference type="InterPro" id="IPR036420">
    <property type="entry name" value="BRCT_dom_sf"/>
</dbReference>
<comment type="catalytic activity">
    <reaction evidence="13 15 16">
        <text>NAD(+) + (deoxyribonucleotide)n-3'-hydroxyl + 5'-phospho-(deoxyribonucleotide)m = (deoxyribonucleotide)n+m + AMP + beta-nicotinamide D-nucleotide.</text>
        <dbReference type="EC" id="6.5.1.2"/>
    </reaction>
</comment>
<dbReference type="GO" id="GO:0006260">
    <property type="term" value="P:DNA replication"/>
    <property type="evidence" value="ECO:0007669"/>
    <property type="project" value="UniProtKB-KW"/>
</dbReference>
<dbReference type="SUPFAM" id="SSF52113">
    <property type="entry name" value="BRCT domain"/>
    <property type="match status" value="1"/>
</dbReference>
<dbReference type="InterPro" id="IPR033136">
    <property type="entry name" value="DNA_ligase_CS"/>
</dbReference>
<dbReference type="GO" id="GO:0046872">
    <property type="term" value="F:metal ion binding"/>
    <property type="evidence" value="ECO:0007669"/>
    <property type="project" value="UniProtKB-KW"/>
</dbReference>
<evidence type="ECO:0000256" key="12">
    <source>
        <dbReference type="ARBA" id="ARBA00023211"/>
    </source>
</evidence>
<keyword evidence="8 15" id="KW-0862">Zinc</keyword>
<dbReference type="InterPro" id="IPR012340">
    <property type="entry name" value="NA-bd_OB-fold"/>
</dbReference>
<evidence type="ECO:0000256" key="1">
    <source>
        <dbReference type="ARBA" id="ARBA00004067"/>
    </source>
</evidence>